<dbReference type="EMBL" id="CP159253">
    <property type="protein sequence ID" value="XCG47023.1"/>
    <property type="molecule type" value="Genomic_DNA"/>
</dbReference>
<keyword evidence="1" id="KW-1277">Toxin-antitoxin system</keyword>
<keyword evidence="2" id="KW-0540">Nuclease</keyword>
<sequence>MAAAKNPLVRLYHIRDEIQGVTLTLADVDFDSYAASYSLKRTVERALHIISEAVKALPDDLLDRYPTPD</sequence>
<evidence type="ECO:0000313" key="4">
    <source>
        <dbReference type="EMBL" id="XCG47023.1"/>
    </source>
</evidence>
<reference evidence="4" key="1">
    <citation type="submission" date="2024-06" db="EMBL/GenBank/DDBJ databases">
        <title>Mesorhizobium karijinii sp. nov., a symbiont of the iconic Swainsona formosa from arid Australia.</title>
        <authorList>
            <person name="Hill Y.J."/>
            <person name="Watkin E.L.J."/>
            <person name="O'Hara G.W."/>
            <person name="Terpolilli J."/>
            <person name="Tye M.L."/>
            <person name="Kohlmeier M.G."/>
        </authorList>
    </citation>
    <scope>NUCLEOTIDE SEQUENCE</scope>
    <source>
        <strain evidence="4">WSM2240</strain>
    </source>
</reference>
<protein>
    <submittedName>
        <fullName evidence="4">HepT-like ribonuclease domain-containing protein</fullName>
    </submittedName>
</protein>
<dbReference type="InterPro" id="IPR008201">
    <property type="entry name" value="HepT-like"/>
</dbReference>
<evidence type="ECO:0000256" key="2">
    <source>
        <dbReference type="ARBA" id="ARBA00022722"/>
    </source>
</evidence>
<keyword evidence="3" id="KW-0378">Hydrolase</keyword>
<name>A0AAU8CJK0_9HYPH</name>
<evidence type="ECO:0000256" key="1">
    <source>
        <dbReference type="ARBA" id="ARBA00022649"/>
    </source>
</evidence>
<accession>A0AAU8CJK0</accession>
<organism evidence="4">
    <name type="scientific">Mesorhizobium sp. WSM2240</name>
    <dbReference type="NCBI Taxonomy" id="3228851"/>
    <lineage>
        <taxon>Bacteria</taxon>
        <taxon>Pseudomonadati</taxon>
        <taxon>Pseudomonadota</taxon>
        <taxon>Alphaproteobacteria</taxon>
        <taxon>Hyphomicrobiales</taxon>
        <taxon>Phyllobacteriaceae</taxon>
        <taxon>Mesorhizobium</taxon>
    </lineage>
</organism>
<dbReference type="AlphaFoldDB" id="A0AAU8CJK0"/>
<gene>
    <name evidence="4" type="ORF">ABVK50_17095</name>
</gene>
<dbReference type="GO" id="GO:0110001">
    <property type="term" value="C:toxin-antitoxin complex"/>
    <property type="evidence" value="ECO:0007669"/>
    <property type="project" value="InterPro"/>
</dbReference>
<dbReference type="RefSeq" id="WP_353645434.1">
    <property type="nucleotide sequence ID" value="NZ_CP159253.1"/>
</dbReference>
<evidence type="ECO:0000256" key="3">
    <source>
        <dbReference type="ARBA" id="ARBA00022801"/>
    </source>
</evidence>
<proteinExistence type="predicted"/>
<dbReference type="GO" id="GO:0004540">
    <property type="term" value="F:RNA nuclease activity"/>
    <property type="evidence" value="ECO:0007669"/>
    <property type="project" value="InterPro"/>
</dbReference>
<dbReference type="GO" id="GO:0016787">
    <property type="term" value="F:hydrolase activity"/>
    <property type="evidence" value="ECO:0007669"/>
    <property type="project" value="UniProtKB-KW"/>
</dbReference>
<dbReference type="Pfam" id="PF01934">
    <property type="entry name" value="HepT-like"/>
    <property type="match status" value="1"/>
</dbReference>